<dbReference type="SMART" id="SM00382">
    <property type="entry name" value="AAA"/>
    <property type="match status" value="1"/>
</dbReference>
<comment type="caution">
    <text evidence="9">The sequence shown here is derived from an EMBL/GenBank/DDBJ whole genome shotgun (WGS) entry which is preliminary data.</text>
</comment>
<evidence type="ECO:0000256" key="2">
    <source>
        <dbReference type="ARBA" id="ARBA00022741"/>
    </source>
</evidence>
<evidence type="ECO:0000313" key="9">
    <source>
        <dbReference type="EMBL" id="MXU65553.1"/>
    </source>
</evidence>
<sequence>MSLLVSDLGCLRGGRMIFSGLSFEVAAGELTVLRGPNGAGKSTCLRMLAGLIPVTDGTVTLNGASLGADHDAVQEQTSYAGHLDAIKPQMSVAENLRFWARIDADGPQADARLADALDLWHLAPLADRPAFACSAGQKRRLGLARLSLSDRPLWLLDEPTVALDRDAVALFARIVQAHLDAGRMAVIATHIDLGIKAARDVQIRPATAPGAAPDTAANADRDPFGGDWT</sequence>
<dbReference type="GO" id="GO:0017004">
    <property type="term" value="P:cytochrome complex assembly"/>
    <property type="evidence" value="ECO:0007669"/>
    <property type="project" value="UniProtKB-KW"/>
</dbReference>
<feature type="compositionally biased region" description="Basic and acidic residues" evidence="7">
    <location>
        <begin position="219"/>
        <end position="229"/>
    </location>
</feature>
<dbReference type="PROSITE" id="PS50893">
    <property type="entry name" value="ABC_TRANSPORTER_2"/>
    <property type="match status" value="1"/>
</dbReference>
<feature type="domain" description="ABC transporter" evidence="8">
    <location>
        <begin position="3"/>
        <end position="228"/>
    </location>
</feature>
<dbReference type="PROSITE" id="PS00211">
    <property type="entry name" value="ABC_TRANSPORTER_1"/>
    <property type="match status" value="1"/>
</dbReference>
<dbReference type="AlphaFoldDB" id="A0A6B0TX02"/>
<accession>A0A6B0TX02</accession>
<evidence type="ECO:0000256" key="5">
    <source>
        <dbReference type="ARBA" id="ARBA00022967"/>
    </source>
</evidence>
<keyword evidence="3" id="KW-0201">Cytochrome c-type biogenesis</keyword>
<dbReference type="GO" id="GO:0016887">
    <property type="term" value="F:ATP hydrolysis activity"/>
    <property type="evidence" value="ECO:0007669"/>
    <property type="project" value="InterPro"/>
</dbReference>
<dbReference type="PANTHER" id="PTHR43499">
    <property type="entry name" value="ABC TRANSPORTER I FAMILY MEMBER 1"/>
    <property type="match status" value="1"/>
</dbReference>
<dbReference type="InterPro" id="IPR005895">
    <property type="entry name" value="ABC_transptr_haem_export_CcmA"/>
</dbReference>
<protein>
    <submittedName>
        <fullName evidence="9">Heme ABC exporter ATP-binding protein CcmA</fullName>
    </submittedName>
</protein>
<dbReference type="NCBIfam" id="TIGR01189">
    <property type="entry name" value="ccmA"/>
    <property type="match status" value="1"/>
</dbReference>
<dbReference type="Proteomes" id="UP000436016">
    <property type="component" value="Unassembled WGS sequence"/>
</dbReference>
<organism evidence="9 10">
    <name type="scientific">Oceanomicrobium pacificus</name>
    <dbReference type="NCBI Taxonomy" id="2692916"/>
    <lineage>
        <taxon>Bacteria</taxon>
        <taxon>Pseudomonadati</taxon>
        <taxon>Pseudomonadota</taxon>
        <taxon>Alphaproteobacteria</taxon>
        <taxon>Rhodobacterales</taxon>
        <taxon>Paracoccaceae</taxon>
        <taxon>Oceanomicrobium</taxon>
    </lineage>
</organism>
<dbReference type="GO" id="GO:0005524">
    <property type="term" value="F:ATP binding"/>
    <property type="evidence" value="ECO:0007669"/>
    <property type="project" value="UniProtKB-KW"/>
</dbReference>
<dbReference type="SUPFAM" id="SSF52540">
    <property type="entry name" value="P-loop containing nucleoside triphosphate hydrolases"/>
    <property type="match status" value="1"/>
</dbReference>
<evidence type="ECO:0000256" key="1">
    <source>
        <dbReference type="ARBA" id="ARBA00022448"/>
    </source>
</evidence>
<keyword evidence="10" id="KW-1185">Reference proteome</keyword>
<dbReference type="InterPro" id="IPR003439">
    <property type="entry name" value="ABC_transporter-like_ATP-bd"/>
</dbReference>
<reference evidence="9 10" key="1">
    <citation type="submission" date="2019-12" db="EMBL/GenBank/DDBJ databases">
        <title>Strain KN286 was isolated from seawater, which was collected from Caroline Seamount in the tropical western Pacific.</title>
        <authorList>
            <person name="Wang Q."/>
        </authorList>
    </citation>
    <scope>NUCLEOTIDE SEQUENCE [LARGE SCALE GENOMIC DNA]</scope>
    <source>
        <strain evidence="9 10">KN286</strain>
    </source>
</reference>
<evidence type="ECO:0000256" key="7">
    <source>
        <dbReference type="SAM" id="MobiDB-lite"/>
    </source>
</evidence>
<dbReference type="Pfam" id="PF00005">
    <property type="entry name" value="ABC_tran"/>
    <property type="match status" value="1"/>
</dbReference>
<keyword evidence="5" id="KW-1278">Translocase</keyword>
<dbReference type="RefSeq" id="WP_160854126.1">
    <property type="nucleotide sequence ID" value="NZ_WUWG01000003.1"/>
</dbReference>
<keyword evidence="6" id="KW-0472">Membrane</keyword>
<dbReference type="Gene3D" id="3.40.50.300">
    <property type="entry name" value="P-loop containing nucleotide triphosphate hydrolases"/>
    <property type="match status" value="1"/>
</dbReference>
<evidence type="ECO:0000259" key="8">
    <source>
        <dbReference type="PROSITE" id="PS50893"/>
    </source>
</evidence>
<evidence type="ECO:0000313" key="10">
    <source>
        <dbReference type="Proteomes" id="UP000436016"/>
    </source>
</evidence>
<dbReference type="PANTHER" id="PTHR43499:SF1">
    <property type="entry name" value="ABC TRANSPORTER I FAMILY MEMBER 1"/>
    <property type="match status" value="1"/>
</dbReference>
<dbReference type="InterPro" id="IPR017871">
    <property type="entry name" value="ABC_transporter-like_CS"/>
</dbReference>
<dbReference type="InterPro" id="IPR003593">
    <property type="entry name" value="AAA+_ATPase"/>
</dbReference>
<evidence type="ECO:0000256" key="4">
    <source>
        <dbReference type="ARBA" id="ARBA00022840"/>
    </source>
</evidence>
<dbReference type="EMBL" id="WUWG01000003">
    <property type="protein sequence ID" value="MXU65553.1"/>
    <property type="molecule type" value="Genomic_DNA"/>
</dbReference>
<name>A0A6B0TX02_9RHOB</name>
<proteinExistence type="predicted"/>
<dbReference type="InterPro" id="IPR027417">
    <property type="entry name" value="P-loop_NTPase"/>
</dbReference>
<dbReference type="GO" id="GO:0022857">
    <property type="term" value="F:transmembrane transporter activity"/>
    <property type="evidence" value="ECO:0007669"/>
    <property type="project" value="InterPro"/>
</dbReference>
<feature type="compositionally biased region" description="Low complexity" evidence="7">
    <location>
        <begin position="206"/>
        <end position="218"/>
    </location>
</feature>
<evidence type="ECO:0000256" key="3">
    <source>
        <dbReference type="ARBA" id="ARBA00022748"/>
    </source>
</evidence>
<keyword evidence="4 9" id="KW-0067">ATP-binding</keyword>
<keyword evidence="2" id="KW-0547">Nucleotide-binding</keyword>
<evidence type="ECO:0000256" key="6">
    <source>
        <dbReference type="ARBA" id="ARBA00023136"/>
    </source>
</evidence>
<feature type="region of interest" description="Disordered" evidence="7">
    <location>
        <begin position="206"/>
        <end position="229"/>
    </location>
</feature>
<gene>
    <name evidence="9" type="primary">ccmA</name>
    <name evidence="9" type="ORF">GSH16_08835</name>
</gene>
<keyword evidence="1" id="KW-0813">Transport</keyword>